<reference evidence="1 2" key="1">
    <citation type="journal article" date="2010" name="Proc. Natl. Acad. Sci. U.S.A.">
        <title>Nitrosopumilus maritimus genome reveals unique mechanisms for nitrification and autotrophy in globally distributed marine crenarchaea.</title>
        <authorList>
            <person name="Walker C.B."/>
            <person name="de la Torre J.R."/>
            <person name="Klotz M.G."/>
            <person name="Urakawa H."/>
            <person name="Pinel N."/>
            <person name="Arp D.J."/>
            <person name="Brochier-Armanet C."/>
            <person name="Chain P.S."/>
            <person name="Chan P.P."/>
            <person name="Gollabgir A."/>
            <person name="Hemp J."/>
            <person name="Hugler M."/>
            <person name="Karr E.A."/>
            <person name="Konneke M."/>
            <person name="Shin M."/>
            <person name="Lawton T.J."/>
            <person name="Lowe T."/>
            <person name="Martens-Habbena W."/>
            <person name="Sayavedra-Soto L.A."/>
            <person name="Lang D."/>
            <person name="Sievert S.M."/>
            <person name="Rosenzweig A.C."/>
            <person name="Manning G."/>
            <person name="Stahl D.A."/>
        </authorList>
    </citation>
    <scope>NUCLEOTIDE SEQUENCE [LARGE SCALE GENOMIC DNA]</scope>
    <source>
        <strain evidence="1 2">SCM1</strain>
    </source>
</reference>
<evidence type="ECO:0000313" key="2">
    <source>
        <dbReference type="Proteomes" id="UP000000792"/>
    </source>
</evidence>
<dbReference type="AlphaFoldDB" id="A9A2I5"/>
<dbReference type="eggNOG" id="arCOG08705">
    <property type="taxonomic scope" value="Archaea"/>
</dbReference>
<dbReference type="RefSeq" id="WP_012215711.1">
    <property type="nucleotide sequence ID" value="NC_010085.1"/>
</dbReference>
<dbReference type="Gene3D" id="2.60.40.1930">
    <property type="match status" value="1"/>
</dbReference>
<sequence length="486" mass="52958">MNSIRLFSISSVTAIFLLLSLSVFVPVLGEIAPPNKQMKLGVLAEDVICKEGLQLMIRSSGNAICVKDSSTTRLADSGSAIVVPNNPIPLIEKQTEESENTVQDEITQKAEKTIVIEPTNVGYFPGDTIDFSGKARGNQNLEITLIDPNEKEVFTEVFELDSSGNVSFQIVTETFFVEGRYFLIAEQSDDSEITPVTIGHNSNDIQLVVDDFYNKLDSELLIEMYSDPLSTVELAVYDYAEHEKFRSDITVNSNGYAETTIDLSGYKSGVYSAVLTHGTEDVDVDFAVGLKTGSTLPITLSVTKEHYVPNERVLIFGTASSNSAVTLDVINPDGDLVHEIESYSDASGKISTMFNLPTSAATGEWKIATTGRSIVNEATFHVTGNDPPLSFEIDKVEPYETGDVLTLVGSGVDTVSKIAISITSGEVIEKFEVFATEDGDFSLSWSIPEDLESGTHTITVDDNITTVTKNFEVINPLYEKSYFTSP</sequence>
<dbReference type="EMBL" id="CP000866">
    <property type="protein sequence ID" value="ABX13224.1"/>
    <property type="molecule type" value="Genomic_DNA"/>
</dbReference>
<evidence type="ECO:0000313" key="1">
    <source>
        <dbReference type="EMBL" id="ABX13224.1"/>
    </source>
</evidence>
<name>A9A2I5_NITMS</name>
<gene>
    <name evidence="1" type="ordered locus">Nmar_1328</name>
</gene>
<dbReference type="InParanoid" id="A9A2I5"/>
<dbReference type="KEGG" id="nmr:Nmar_1328"/>
<organism evidence="1 2">
    <name type="scientific">Nitrosopumilus maritimus (strain SCM1)</name>
    <dbReference type="NCBI Taxonomy" id="436308"/>
    <lineage>
        <taxon>Archaea</taxon>
        <taxon>Nitrososphaerota</taxon>
        <taxon>Nitrososphaeria</taxon>
        <taxon>Nitrosopumilales</taxon>
        <taxon>Nitrosopumilaceae</taxon>
        <taxon>Nitrosopumilus</taxon>
    </lineage>
</organism>
<protein>
    <submittedName>
        <fullName evidence="1">Uncharacterized protein</fullName>
    </submittedName>
</protein>
<dbReference type="STRING" id="436308.Nmar_1328"/>
<accession>A9A2I5</accession>
<dbReference type="EnsemblBacteria" id="ABX13224">
    <property type="protein sequence ID" value="ABX13224"/>
    <property type="gene ID" value="Nmar_1328"/>
</dbReference>
<dbReference type="HOGENOM" id="CLU_560978_0_0_2"/>
<proteinExistence type="predicted"/>
<dbReference type="Proteomes" id="UP000000792">
    <property type="component" value="Chromosome"/>
</dbReference>
<dbReference type="OrthoDB" id="11311at2157"/>
<dbReference type="GeneID" id="5774745"/>
<keyword evidence="2" id="KW-1185">Reference proteome</keyword>